<dbReference type="InterPro" id="IPR011009">
    <property type="entry name" value="Kinase-like_dom_sf"/>
</dbReference>
<proteinExistence type="predicted"/>
<sequence length="274" mass="30489">MSLSLQSGRPVILSMDVSGTDDSDYRVMIQGRVRYLTIARGTYDRSTLSTPLDSLPYLPESDAWNRARISRDSSTGELKAEVCDEVLPGVQDTWHPESFDCLELQRVKRLTAATFEATCPGHTLSKPTSTVVAKIAHFWWEIPRLAQETRIYKSLENTGLAPRFLGHVHEHGRVIGILLEKLDGREANIDDLPACRSVLKKLHAVGIRHGDVNRYNFIVRGDAVKLIDFEGSEMCHGDAASLEAEMASLEGELNECTGRGGGFLFKDTQSWSEQ</sequence>
<accession>A0A5N6TSK5</accession>
<gene>
    <name evidence="1" type="ORF">BDV25DRAFT_167895</name>
</gene>
<keyword evidence="2" id="KW-1185">Reference proteome</keyword>
<name>A0A5N6TSK5_ASPAV</name>
<dbReference type="OrthoDB" id="2687876at2759"/>
<dbReference type="InterPro" id="IPR009330">
    <property type="entry name" value="LipoPS_heptP_kinase"/>
</dbReference>
<organism evidence="1 2">
    <name type="scientific">Aspergillus avenaceus</name>
    <dbReference type="NCBI Taxonomy" id="36643"/>
    <lineage>
        <taxon>Eukaryota</taxon>
        <taxon>Fungi</taxon>
        <taxon>Dikarya</taxon>
        <taxon>Ascomycota</taxon>
        <taxon>Pezizomycotina</taxon>
        <taxon>Eurotiomycetes</taxon>
        <taxon>Eurotiomycetidae</taxon>
        <taxon>Eurotiales</taxon>
        <taxon>Aspergillaceae</taxon>
        <taxon>Aspergillus</taxon>
        <taxon>Aspergillus subgen. Circumdati</taxon>
    </lineage>
</organism>
<protein>
    <recommendedName>
        <fullName evidence="3">Alpha-galactosidase A</fullName>
    </recommendedName>
</protein>
<dbReference type="Pfam" id="PF06176">
    <property type="entry name" value="WaaY"/>
    <property type="match status" value="1"/>
</dbReference>
<dbReference type="Gene3D" id="1.10.510.10">
    <property type="entry name" value="Transferase(Phosphotransferase) domain 1"/>
    <property type="match status" value="1"/>
</dbReference>
<reference evidence="1 2" key="1">
    <citation type="submission" date="2019-04" db="EMBL/GenBank/DDBJ databases">
        <title>Friends and foes A comparative genomics study of 23 Aspergillus species from section Flavi.</title>
        <authorList>
            <consortium name="DOE Joint Genome Institute"/>
            <person name="Kjaerbolling I."/>
            <person name="Vesth T."/>
            <person name="Frisvad J.C."/>
            <person name="Nybo J.L."/>
            <person name="Theobald S."/>
            <person name="Kildgaard S."/>
            <person name="Isbrandt T."/>
            <person name="Kuo A."/>
            <person name="Sato A."/>
            <person name="Lyhne E.K."/>
            <person name="Kogle M.E."/>
            <person name="Wiebenga A."/>
            <person name="Kun R.S."/>
            <person name="Lubbers R.J."/>
            <person name="Makela M.R."/>
            <person name="Barry K."/>
            <person name="Chovatia M."/>
            <person name="Clum A."/>
            <person name="Daum C."/>
            <person name="Haridas S."/>
            <person name="He G."/>
            <person name="LaButti K."/>
            <person name="Lipzen A."/>
            <person name="Mondo S."/>
            <person name="Riley R."/>
            <person name="Salamov A."/>
            <person name="Simmons B.A."/>
            <person name="Magnuson J.K."/>
            <person name="Henrissat B."/>
            <person name="Mortensen U.H."/>
            <person name="Larsen T.O."/>
            <person name="Devries R.P."/>
            <person name="Grigoriev I.V."/>
            <person name="Machida M."/>
            <person name="Baker S.E."/>
            <person name="Andersen M.R."/>
        </authorList>
    </citation>
    <scope>NUCLEOTIDE SEQUENCE [LARGE SCALE GENOMIC DNA]</scope>
    <source>
        <strain evidence="1 2">IBT 18842</strain>
    </source>
</reference>
<dbReference type="SUPFAM" id="SSF56112">
    <property type="entry name" value="Protein kinase-like (PK-like)"/>
    <property type="match status" value="1"/>
</dbReference>
<dbReference type="EMBL" id="ML742126">
    <property type="protein sequence ID" value="KAE8149335.1"/>
    <property type="molecule type" value="Genomic_DNA"/>
</dbReference>
<evidence type="ECO:0000313" key="1">
    <source>
        <dbReference type="EMBL" id="KAE8149335.1"/>
    </source>
</evidence>
<dbReference type="Proteomes" id="UP000325780">
    <property type="component" value="Unassembled WGS sequence"/>
</dbReference>
<dbReference type="AlphaFoldDB" id="A0A5N6TSK5"/>
<evidence type="ECO:0008006" key="3">
    <source>
        <dbReference type="Google" id="ProtNLM"/>
    </source>
</evidence>
<evidence type="ECO:0000313" key="2">
    <source>
        <dbReference type="Proteomes" id="UP000325780"/>
    </source>
</evidence>